<reference evidence="2" key="1">
    <citation type="submission" date="2022-07" db="EMBL/GenBank/DDBJ databases">
        <authorList>
            <person name="Wu T."/>
        </authorList>
    </citation>
    <scope>NUCLEOTIDE SEQUENCE</scope>
    <source>
        <strain evidence="2">SD-1</strain>
    </source>
</reference>
<evidence type="ECO:0000313" key="2">
    <source>
        <dbReference type="EMBL" id="UYV97842.1"/>
    </source>
</evidence>
<protein>
    <submittedName>
        <fullName evidence="2">Site-specific integrase</fullName>
    </submittedName>
</protein>
<accession>A0AAX3EI91</accession>
<dbReference type="GO" id="GO:0015074">
    <property type="term" value="P:DNA integration"/>
    <property type="evidence" value="ECO:0007669"/>
    <property type="project" value="InterPro"/>
</dbReference>
<dbReference type="GO" id="GO:0003677">
    <property type="term" value="F:DNA binding"/>
    <property type="evidence" value="ECO:0007669"/>
    <property type="project" value="InterPro"/>
</dbReference>
<evidence type="ECO:0000256" key="1">
    <source>
        <dbReference type="ARBA" id="ARBA00023172"/>
    </source>
</evidence>
<dbReference type="AlphaFoldDB" id="A0AAX3EI91"/>
<organism evidence="2 3">
    <name type="scientific">Paenarthrobacter ureafaciens</name>
    <dbReference type="NCBI Taxonomy" id="37931"/>
    <lineage>
        <taxon>Bacteria</taxon>
        <taxon>Bacillati</taxon>
        <taxon>Actinomycetota</taxon>
        <taxon>Actinomycetes</taxon>
        <taxon>Micrococcales</taxon>
        <taxon>Micrococcaceae</taxon>
        <taxon>Paenarthrobacter</taxon>
    </lineage>
</organism>
<dbReference type="InterPro" id="IPR011010">
    <property type="entry name" value="DNA_brk_join_enz"/>
</dbReference>
<dbReference type="Proteomes" id="UP001163293">
    <property type="component" value="Chromosome"/>
</dbReference>
<dbReference type="SUPFAM" id="SSF56349">
    <property type="entry name" value="DNA breaking-rejoining enzymes"/>
    <property type="match status" value="1"/>
</dbReference>
<dbReference type="RefSeq" id="WP_069695997.1">
    <property type="nucleotide sequence ID" value="NZ_CP101180.1"/>
</dbReference>
<keyword evidence="3" id="KW-1185">Reference proteome</keyword>
<evidence type="ECO:0000313" key="3">
    <source>
        <dbReference type="Proteomes" id="UP001163293"/>
    </source>
</evidence>
<dbReference type="GO" id="GO:0006310">
    <property type="term" value="P:DNA recombination"/>
    <property type="evidence" value="ECO:0007669"/>
    <property type="project" value="UniProtKB-KW"/>
</dbReference>
<sequence>MDDALTDIAQSWPVLKVATDVLLAADGLHVHASLARGKLPLLLRELKEGRATVTHDGLDSLGQDAATRRLRSFLVAHGALPERNEDLLSFEAWVDDQAASIGDPGDRMAFIRYARWRHLRQARNGVLSPAKWAWRRKELKMVHAFLGFLHEQNLGIRSARQRDVDQWIVRGNTYRGNVRMFLKWCRATGINTGLEAQYPQPTPLAIPSASAESERAQLLRRSMDPDGIEDPGLRLAAILVILYGFRPHQIAALRVEDITFHNGHAMIRFGPDPLQLPVQLTEYARQAKADRVIKRFGGDGEENYWLYPGHLHGRPIVPHTLSSRLAAIGISAKTVRGAALGQLALQLPPAVLARLTGLHRLTATRWYATVSAGTARNLPTNVQHPNPGNP</sequence>
<proteinExistence type="predicted"/>
<dbReference type="EMBL" id="CP101185">
    <property type="protein sequence ID" value="UYV97842.1"/>
    <property type="molecule type" value="Genomic_DNA"/>
</dbReference>
<keyword evidence="1" id="KW-0233">DNA recombination</keyword>
<dbReference type="Gene3D" id="1.10.443.10">
    <property type="entry name" value="Intergrase catalytic core"/>
    <property type="match status" value="1"/>
</dbReference>
<name>A0AAX3EI91_PAEUR</name>
<dbReference type="InterPro" id="IPR013762">
    <property type="entry name" value="Integrase-like_cat_sf"/>
</dbReference>
<gene>
    <name evidence="2" type="ORF">NL394_00915</name>
</gene>